<dbReference type="Proteomes" id="UP000277204">
    <property type="component" value="Unassembled WGS sequence"/>
</dbReference>
<dbReference type="EMBL" id="UZAI01001471">
    <property type="protein sequence ID" value="VDO62291.1"/>
    <property type="molecule type" value="Genomic_DNA"/>
</dbReference>
<evidence type="ECO:0000313" key="2">
    <source>
        <dbReference type="Proteomes" id="UP000277204"/>
    </source>
</evidence>
<dbReference type="AlphaFoldDB" id="A0A183LLB1"/>
<protein>
    <submittedName>
        <fullName evidence="1">Uncharacterized protein</fullName>
    </submittedName>
</protein>
<evidence type="ECO:0000313" key="1">
    <source>
        <dbReference type="EMBL" id="VDO62291.1"/>
    </source>
</evidence>
<reference evidence="1 2" key="1">
    <citation type="submission" date="2018-11" db="EMBL/GenBank/DDBJ databases">
        <authorList>
            <consortium name="Pathogen Informatics"/>
        </authorList>
    </citation>
    <scope>NUCLEOTIDE SEQUENCE [LARGE SCALE GENOMIC DNA]</scope>
    <source>
        <strain evidence="1 2">Zambia</strain>
    </source>
</reference>
<keyword evidence="2" id="KW-1185">Reference proteome</keyword>
<accession>A0A183LLB1</accession>
<proteinExistence type="predicted"/>
<organism evidence="1 2">
    <name type="scientific">Schistosoma margrebowiei</name>
    <dbReference type="NCBI Taxonomy" id="48269"/>
    <lineage>
        <taxon>Eukaryota</taxon>
        <taxon>Metazoa</taxon>
        <taxon>Spiralia</taxon>
        <taxon>Lophotrochozoa</taxon>
        <taxon>Platyhelminthes</taxon>
        <taxon>Trematoda</taxon>
        <taxon>Digenea</taxon>
        <taxon>Strigeidida</taxon>
        <taxon>Schistosomatoidea</taxon>
        <taxon>Schistosomatidae</taxon>
        <taxon>Schistosoma</taxon>
    </lineage>
</organism>
<name>A0A183LLB1_9TREM</name>
<sequence>MKTSTAERKHEIQWRAWLQIDDSNFIGVLVLLSHTYEQMRVRTISVAEASASVGLNIHKGKSKILKYNTENANLVTLEEENLEELENFMQLDSIIDEQGGSDEDIKARIGEARAPFLQLKNM</sequence>
<gene>
    <name evidence="1" type="ORF">SMRZ_LOCUS4586</name>
</gene>